<sequence length="101" mass="11223">METDCLQSLCSLPLVPLGWQYSSQTLSLVSSTSIFSFVPFIPLHFVLFALWYLLVPHHLYPQGLGDHAAEAEKVASWLHSNLSCPSLVCLEPVPPHSCFLL</sequence>
<dbReference type="OMA" id="WYLLVPH"/>
<dbReference type="AlphaFoldDB" id="A0A2K6LLB5"/>
<reference evidence="2 3" key="1">
    <citation type="submission" date="2016-06" db="EMBL/GenBank/DDBJ databases">
        <title>Genome of Rhinopithecus bieti.</title>
        <authorList>
            <person name="Wu"/>
            <person name="C.-I. and Zhang"/>
            <person name="Y."/>
        </authorList>
    </citation>
    <scope>NUCLEOTIDE SEQUENCE</scope>
</reference>
<keyword evidence="1" id="KW-1133">Transmembrane helix</keyword>
<organism evidence="2 3">
    <name type="scientific">Rhinopithecus bieti</name>
    <name type="common">Black snub-nosed monkey</name>
    <name type="synonym">Pygathrix bieti</name>
    <dbReference type="NCBI Taxonomy" id="61621"/>
    <lineage>
        <taxon>Eukaryota</taxon>
        <taxon>Metazoa</taxon>
        <taxon>Chordata</taxon>
        <taxon>Craniata</taxon>
        <taxon>Vertebrata</taxon>
        <taxon>Euteleostomi</taxon>
        <taxon>Mammalia</taxon>
        <taxon>Eutheria</taxon>
        <taxon>Euarchontoglires</taxon>
        <taxon>Primates</taxon>
        <taxon>Haplorrhini</taxon>
        <taxon>Catarrhini</taxon>
        <taxon>Cercopithecidae</taxon>
        <taxon>Colobinae</taxon>
        <taxon>Rhinopithecus</taxon>
    </lineage>
</organism>
<accession>A0A2K6LLB5</accession>
<evidence type="ECO:0000256" key="1">
    <source>
        <dbReference type="SAM" id="Phobius"/>
    </source>
</evidence>
<protein>
    <submittedName>
        <fullName evidence="2">Uncharacterized protein</fullName>
    </submittedName>
</protein>
<keyword evidence="1" id="KW-0472">Membrane</keyword>
<dbReference type="GeneTree" id="ENSGT01140000285714"/>
<proteinExistence type="predicted"/>
<reference evidence="2" key="3">
    <citation type="submission" date="2025-09" db="UniProtKB">
        <authorList>
            <consortium name="Ensembl"/>
        </authorList>
    </citation>
    <scope>IDENTIFICATION</scope>
</reference>
<feature type="transmembrane region" description="Helical" evidence="1">
    <location>
        <begin position="34"/>
        <end position="54"/>
    </location>
</feature>
<keyword evidence="3" id="KW-1185">Reference proteome</keyword>
<dbReference type="Ensembl" id="ENSRBIT00000048203.1">
    <property type="protein sequence ID" value="ENSRBIP00000024301.1"/>
    <property type="gene ID" value="ENSRBIG00000036051.1"/>
</dbReference>
<evidence type="ECO:0000313" key="2">
    <source>
        <dbReference type="Ensembl" id="ENSRBIP00000024301.1"/>
    </source>
</evidence>
<dbReference type="Proteomes" id="UP000233180">
    <property type="component" value="Unassembled WGS sequence"/>
</dbReference>
<reference evidence="2" key="2">
    <citation type="submission" date="2025-08" db="UniProtKB">
        <authorList>
            <consortium name="Ensembl"/>
        </authorList>
    </citation>
    <scope>IDENTIFICATION</scope>
</reference>
<keyword evidence="1" id="KW-0812">Transmembrane</keyword>
<name>A0A2K6LLB5_RHIBE</name>
<evidence type="ECO:0000313" key="3">
    <source>
        <dbReference type="Proteomes" id="UP000233180"/>
    </source>
</evidence>